<dbReference type="PIRSF" id="PIRSF035170">
    <property type="entry name" value="HD_phosphohydro"/>
    <property type="match status" value="1"/>
</dbReference>
<comment type="caution">
    <text evidence="1">The sequence shown here is derived from an EMBL/GenBank/DDBJ whole genome shotgun (WGS) entry which is preliminary data.</text>
</comment>
<dbReference type="InterPro" id="IPR009218">
    <property type="entry name" value="HD_phosphohydro"/>
</dbReference>
<dbReference type="Proteomes" id="UP000298125">
    <property type="component" value="Unassembled WGS sequence"/>
</dbReference>
<evidence type="ECO:0000313" key="2">
    <source>
        <dbReference type="Proteomes" id="UP000298125"/>
    </source>
</evidence>
<organism evidence="1 2">
    <name type="scientific">Leptospira perdikensis</name>
    <dbReference type="NCBI Taxonomy" id="2484948"/>
    <lineage>
        <taxon>Bacteria</taxon>
        <taxon>Pseudomonadati</taxon>
        <taxon>Spirochaetota</taxon>
        <taxon>Spirochaetia</taxon>
        <taxon>Leptospirales</taxon>
        <taxon>Leptospiraceae</taxon>
        <taxon>Leptospira</taxon>
    </lineage>
</organism>
<evidence type="ECO:0000313" key="1">
    <source>
        <dbReference type="EMBL" id="TGL44865.1"/>
    </source>
</evidence>
<dbReference type="PANTHER" id="PTHR21174:SF0">
    <property type="entry name" value="HD PHOSPHOHYDROLASE FAMILY PROTEIN-RELATED"/>
    <property type="match status" value="1"/>
</dbReference>
<keyword evidence="2" id="KW-1185">Reference proteome</keyword>
<protein>
    <recommendedName>
        <fullName evidence="3">Metal-dependent HD superfamily phosphohydrolase</fullName>
    </recommendedName>
</protein>
<reference evidence="1" key="1">
    <citation type="journal article" date="2019" name="PLoS Negl. Trop. Dis.">
        <title>Revisiting the worldwide diversity of Leptospira species in the environment.</title>
        <authorList>
            <person name="Vincent A.T."/>
            <person name="Schiettekatte O."/>
            <person name="Bourhy P."/>
            <person name="Veyrier F.J."/>
            <person name="Picardeau M."/>
        </authorList>
    </citation>
    <scope>NUCLEOTIDE SEQUENCE [LARGE SCALE GENOMIC DNA]</scope>
    <source>
        <strain evidence="1">201702692</strain>
    </source>
</reference>
<proteinExistence type="predicted"/>
<dbReference type="Gene3D" id="1.10.3210.10">
    <property type="entry name" value="Hypothetical protein af1432"/>
    <property type="match status" value="1"/>
</dbReference>
<sequence length="217" mass="26074">MKIHDECRQKFESLISKFTNTNQVLDDSLWKEIETRYSEPHRFYHNLNHIYQMLGEFDNTKMKLKDPEMVLFALYYHDLVYDPKSKTNEEDSAKIAEERLSELGIAKDRVGICLLHILTTKSHRLGEAHHPDTKYFLDMDLSILGSDEEEYLEYTKNIRKEYSVYSDDYRKGRIQVLHHFIETVRLFQTDDFFDQYEMRSRHNLKTEVHNLLKSELI</sequence>
<dbReference type="RefSeq" id="WP_135577013.1">
    <property type="nucleotide sequence ID" value="NZ_RQGA01000003.1"/>
</dbReference>
<dbReference type="AlphaFoldDB" id="A0A4R9JJZ2"/>
<gene>
    <name evidence="1" type="ORF">EHQ49_05215</name>
</gene>
<dbReference type="PANTHER" id="PTHR21174">
    <property type="match status" value="1"/>
</dbReference>
<evidence type="ECO:0008006" key="3">
    <source>
        <dbReference type="Google" id="ProtNLM"/>
    </source>
</evidence>
<accession>A0A4R9JJZ2</accession>
<dbReference type="OrthoDB" id="9808993at2"/>
<dbReference type="SUPFAM" id="SSF109604">
    <property type="entry name" value="HD-domain/PDEase-like"/>
    <property type="match status" value="1"/>
</dbReference>
<name>A0A4R9JJZ2_9LEPT</name>
<dbReference type="EMBL" id="RQGA01000003">
    <property type="protein sequence ID" value="TGL44865.1"/>
    <property type="molecule type" value="Genomic_DNA"/>
</dbReference>